<keyword evidence="2" id="KW-0804">Transcription</keyword>
<evidence type="ECO:0000313" key="5">
    <source>
        <dbReference type="Proteomes" id="UP001596108"/>
    </source>
</evidence>
<dbReference type="InterPro" id="IPR036390">
    <property type="entry name" value="WH_DNA-bd_sf"/>
</dbReference>
<dbReference type="PANTHER" id="PTHR30363">
    <property type="entry name" value="HTH-TYPE TRANSCRIPTIONAL REGULATOR SRLR-RELATED"/>
    <property type="match status" value="1"/>
</dbReference>
<dbReference type="PRINTS" id="PR00037">
    <property type="entry name" value="HTHLACR"/>
</dbReference>
<proteinExistence type="predicted"/>
<gene>
    <name evidence="4" type="ORF">ACFPQ4_01215</name>
</gene>
<dbReference type="Pfam" id="PF00455">
    <property type="entry name" value="DeoRC"/>
    <property type="match status" value="1"/>
</dbReference>
<accession>A0ABW0QTI5</accession>
<dbReference type="Proteomes" id="UP001596108">
    <property type="component" value="Unassembled WGS sequence"/>
</dbReference>
<reference evidence="5" key="1">
    <citation type="journal article" date="2019" name="Int. J. Syst. Evol. Microbiol.">
        <title>The Global Catalogue of Microorganisms (GCM) 10K type strain sequencing project: providing services to taxonomists for standard genome sequencing and annotation.</title>
        <authorList>
            <consortium name="The Broad Institute Genomics Platform"/>
            <consortium name="The Broad Institute Genome Sequencing Center for Infectious Disease"/>
            <person name="Wu L."/>
            <person name="Ma J."/>
        </authorList>
    </citation>
    <scope>NUCLEOTIDE SEQUENCE [LARGE SCALE GENOMIC DNA]</scope>
    <source>
        <strain evidence="5">CGMCC 1.18578</strain>
    </source>
</reference>
<dbReference type="Gene3D" id="1.10.10.10">
    <property type="entry name" value="Winged helix-like DNA-binding domain superfamily/Winged helix DNA-binding domain"/>
    <property type="match status" value="1"/>
</dbReference>
<dbReference type="InterPro" id="IPR001034">
    <property type="entry name" value="DeoR_HTH"/>
</dbReference>
<dbReference type="PANTHER" id="PTHR30363:SF51">
    <property type="entry name" value="HTH-TYPE TRANSCRIPTIONAL REPRESSOR GLCR"/>
    <property type="match status" value="1"/>
</dbReference>
<dbReference type="SUPFAM" id="SSF46785">
    <property type="entry name" value="Winged helix' DNA-binding domain"/>
    <property type="match status" value="1"/>
</dbReference>
<dbReference type="EMBL" id="JBHSNC010000005">
    <property type="protein sequence ID" value="MFC5528080.1"/>
    <property type="molecule type" value="Genomic_DNA"/>
</dbReference>
<dbReference type="Gene3D" id="3.40.50.1360">
    <property type="match status" value="1"/>
</dbReference>
<evidence type="ECO:0000256" key="1">
    <source>
        <dbReference type="ARBA" id="ARBA00023015"/>
    </source>
</evidence>
<evidence type="ECO:0000259" key="3">
    <source>
        <dbReference type="PROSITE" id="PS51000"/>
    </source>
</evidence>
<dbReference type="GO" id="GO:0003677">
    <property type="term" value="F:DNA binding"/>
    <property type="evidence" value="ECO:0007669"/>
    <property type="project" value="UniProtKB-KW"/>
</dbReference>
<dbReference type="InterPro" id="IPR050313">
    <property type="entry name" value="Carb_Metab_HTH_regulators"/>
</dbReference>
<protein>
    <submittedName>
        <fullName evidence="4">DeoR/GlpR family DNA-binding transcription regulator</fullName>
    </submittedName>
</protein>
<evidence type="ECO:0000313" key="4">
    <source>
        <dbReference type="EMBL" id="MFC5528080.1"/>
    </source>
</evidence>
<dbReference type="InterPro" id="IPR014036">
    <property type="entry name" value="DeoR-like_C"/>
</dbReference>
<dbReference type="SUPFAM" id="SSF100950">
    <property type="entry name" value="NagB/RpiA/CoA transferase-like"/>
    <property type="match status" value="1"/>
</dbReference>
<keyword evidence="1" id="KW-0805">Transcription regulation</keyword>
<dbReference type="InterPro" id="IPR036388">
    <property type="entry name" value="WH-like_DNA-bd_sf"/>
</dbReference>
<organism evidence="4 5">
    <name type="scientific">Cohnella yongneupensis</name>
    <dbReference type="NCBI Taxonomy" id="425006"/>
    <lineage>
        <taxon>Bacteria</taxon>
        <taxon>Bacillati</taxon>
        <taxon>Bacillota</taxon>
        <taxon>Bacilli</taxon>
        <taxon>Bacillales</taxon>
        <taxon>Paenibacillaceae</taxon>
        <taxon>Cohnella</taxon>
    </lineage>
</organism>
<dbReference type="SMART" id="SM01134">
    <property type="entry name" value="DeoRC"/>
    <property type="match status" value="1"/>
</dbReference>
<dbReference type="InterPro" id="IPR037171">
    <property type="entry name" value="NagB/RpiA_transferase-like"/>
</dbReference>
<sequence length="262" mass="29065">MSKLTQDERLKGILEHMKEHGKIRLEQICEMYQVSRDSARRDLVRLEEARLIARTHGGAILPSLGIATIPYEERIHNVDAKQRIGRAAACLVQDGETLFVDASTTVQAAVEAFSAKDITTVTNSIDAATLLGKKQNGKVHLLGGEYNPWHRNVTGPQTLAMIRDYRVQTLLLGACAITSDGLSSPLVEEAYVKREMVARADRVIVLADQGKFQKSFLHHVCGVENIHVLITDAEPPAMVKELLAKHRIEIIIANEGEHEHDN</sequence>
<dbReference type="PROSITE" id="PS51000">
    <property type="entry name" value="HTH_DEOR_2"/>
    <property type="match status" value="1"/>
</dbReference>
<name>A0ABW0QTI5_9BACL</name>
<dbReference type="Pfam" id="PF08220">
    <property type="entry name" value="HTH_DeoR"/>
    <property type="match status" value="1"/>
</dbReference>
<evidence type="ECO:0000256" key="2">
    <source>
        <dbReference type="ARBA" id="ARBA00023163"/>
    </source>
</evidence>
<dbReference type="RefSeq" id="WP_378109890.1">
    <property type="nucleotide sequence ID" value="NZ_JBHSNC010000005.1"/>
</dbReference>
<keyword evidence="4" id="KW-0238">DNA-binding</keyword>
<keyword evidence="5" id="KW-1185">Reference proteome</keyword>
<feature type="domain" description="HTH deoR-type" evidence="3">
    <location>
        <begin position="6"/>
        <end position="61"/>
    </location>
</feature>
<comment type="caution">
    <text evidence="4">The sequence shown here is derived from an EMBL/GenBank/DDBJ whole genome shotgun (WGS) entry which is preliminary data.</text>
</comment>
<dbReference type="SMART" id="SM00420">
    <property type="entry name" value="HTH_DEOR"/>
    <property type="match status" value="1"/>
</dbReference>